<evidence type="ECO:0000259" key="3">
    <source>
        <dbReference type="Pfam" id="PF00144"/>
    </source>
</evidence>
<name>A0ABX0F7Z5_9BACL</name>
<dbReference type="EMBL" id="JAAFGS010000006">
    <property type="protein sequence ID" value="NGZ77091.1"/>
    <property type="molecule type" value="Genomic_DNA"/>
</dbReference>
<gene>
    <name evidence="4" type="ORF">GYN08_17430</name>
</gene>
<dbReference type="InterPro" id="IPR012338">
    <property type="entry name" value="Beta-lactam/transpept-like"/>
</dbReference>
<organism evidence="4 5">
    <name type="scientific">Saccharibacillus alkalitolerans</name>
    <dbReference type="NCBI Taxonomy" id="2705290"/>
    <lineage>
        <taxon>Bacteria</taxon>
        <taxon>Bacillati</taxon>
        <taxon>Bacillota</taxon>
        <taxon>Bacilli</taxon>
        <taxon>Bacillales</taxon>
        <taxon>Paenibacillaceae</taxon>
        <taxon>Saccharibacillus</taxon>
    </lineage>
</organism>
<evidence type="ECO:0000313" key="4">
    <source>
        <dbReference type="EMBL" id="NGZ77091.1"/>
    </source>
</evidence>
<accession>A0ABX0F7Z5</accession>
<evidence type="ECO:0000256" key="1">
    <source>
        <dbReference type="ARBA" id="ARBA00004370"/>
    </source>
</evidence>
<dbReference type="SUPFAM" id="SSF56601">
    <property type="entry name" value="beta-lactamase/transpeptidase-like"/>
    <property type="match status" value="1"/>
</dbReference>
<dbReference type="Proteomes" id="UP000800303">
    <property type="component" value="Unassembled WGS sequence"/>
</dbReference>
<dbReference type="Gene3D" id="3.40.710.10">
    <property type="entry name" value="DD-peptidase/beta-lactamase superfamily"/>
    <property type="match status" value="1"/>
</dbReference>
<evidence type="ECO:0000313" key="5">
    <source>
        <dbReference type="Proteomes" id="UP000800303"/>
    </source>
</evidence>
<evidence type="ECO:0000256" key="2">
    <source>
        <dbReference type="ARBA" id="ARBA00023136"/>
    </source>
</evidence>
<dbReference type="InterPro" id="IPR001466">
    <property type="entry name" value="Beta-lactam-related"/>
</dbReference>
<feature type="domain" description="Beta-lactamase-related" evidence="3">
    <location>
        <begin position="48"/>
        <end position="329"/>
    </location>
</feature>
<dbReference type="GO" id="GO:0016787">
    <property type="term" value="F:hydrolase activity"/>
    <property type="evidence" value="ECO:0007669"/>
    <property type="project" value="UniProtKB-KW"/>
</dbReference>
<comment type="caution">
    <text evidence="4">The sequence shown here is derived from an EMBL/GenBank/DDBJ whole genome shotgun (WGS) entry which is preliminary data.</text>
</comment>
<proteinExistence type="predicted"/>
<sequence>MNSGNETNTIYGLKAAAAPTAGVETAVEAIAQAAAAYDGKEGRVPFSGVVRVTAGGDQASEAAFGFANRSERLDNTADTRFGIASGCKIFTAVAICQLIEQGKLSFGTKLSDCSIAEFPHFDPNITVHHLLTHSSGVPDYFDEEVMDDFEELWRERPVYGMTEAEHFLPLFAGQPMKFKPGERFSYNNSGYILLGLIAEKVSGMKFREYVEQHVFAPANMQDSGYFRTDRLPERTALGYIDGEDGWRTNIFSLPVVGGPDGGAFTTAEDLDKFWNALLGYRLLSSEMTEKLLTPQIFEDEESAYGYGVWIRLNGGKVDCRHIMGFDPGVSMVSRVYAESGLRLHVLANIDGAAWPIASGIEERLLPESGKKRSDLPRGESNEAAK</sequence>
<keyword evidence="5" id="KW-1185">Reference proteome</keyword>
<dbReference type="PANTHER" id="PTHR46825:SF11">
    <property type="entry name" value="PENICILLIN-BINDING PROTEIN 4"/>
    <property type="match status" value="1"/>
</dbReference>
<reference evidence="4 5" key="1">
    <citation type="submission" date="2020-01" db="EMBL/GenBank/DDBJ databases">
        <title>Polyphasic characterisation and genomic insights into a novel alkali tolerant bacterium VR-M41.</title>
        <authorList>
            <person name="Vemuluri V.R."/>
        </authorList>
    </citation>
    <scope>NUCLEOTIDE SEQUENCE [LARGE SCALE GENOMIC DNA]</scope>
    <source>
        <strain evidence="4 5">VR-M41</strain>
    </source>
</reference>
<protein>
    <submittedName>
        <fullName evidence="4">Serine hydrolase</fullName>
    </submittedName>
</protein>
<keyword evidence="2" id="KW-0472">Membrane</keyword>
<dbReference type="Pfam" id="PF00144">
    <property type="entry name" value="Beta-lactamase"/>
    <property type="match status" value="1"/>
</dbReference>
<dbReference type="InterPro" id="IPR050491">
    <property type="entry name" value="AmpC-like"/>
</dbReference>
<dbReference type="PANTHER" id="PTHR46825">
    <property type="entry name" value="D-ALANYL-D-ALANINE-CARBOXYPEPTIDASE/ENDOPEPTIDASE AMPH"/>
    <property type="match status" value="1"/>
</dbReference>
<comment type="subcellular location">
    <subcellularLocation>
        <location evidence="1">Membrane</location>
    </subcellularLocation>
</comment>
<keyword evidence="4" id="KW-0378">Hydrolase</keyword>